<dbReference type="OrthoDB" id="3802174at2"/>
<dbReference type="PROSITE" id="PS00070">
    <property type="entry name" value="ALDEHYDE_DEHYDR_CYS"/>
    <property type="match status" value="1"/>
</dbReference>
<dbReference type="InterPro" id="IPR016162">
    <property type="entry name" value="Ald_DH_N"/>
</dbReference>
<name>A0A1M5PZ02_9ACTN</name>
<dbReference type="PANTHER" id="PTHR43353">
    <property type="entry name" value="SUCCINATE-SEMIALDEHYDE DEHYDROGENASE, MITOCHONDRIAL"/>
    <property type="match status" value="1"/>
</dbReference>
<dbReference type="FunFam" id="3.40.605.10:FF:000007">
    <property type="entry name" value="NAD/NADP-dependent betaine aldehyde dehydrogenase"/>
    <property type="match status" value="1"/>
</dbReference>
<evidence type="ECO:0000259" key="3">
    <source>
        <dbReference type="Pfam" id="PF00171"/>
    </source>
</evidence>
<evidence type="ECO:0000256" key="1">
    <source>
        <dbReference type="ARBA" id="ARBA00009986"/>
    </source>
</evidence>
<dbReference type="Gene3D" id="3.40.605.10">
    <property type="entry name" value="Aldehyde Dehydrogenase, Chain A, domain 1"/>
    <property type="match status" value="1"/>
</dbReference>
<organism evidence="4 5">
    <name type="scientific">Jatrophihabitans endophyticus</name>
    <dbReference type="NCBI Taxonomy" id="1206085"/>
    <lineage>
        <taxon>Bacteria</taxon>
        <taxon>Bacillati</taxon>
        <taxon>Actinomycetota</taxon>
        <taxon>Actinomycetes</taxon>
        <taxon>Jatrophihabitantales</taxon>
        <taxon>Jatrophihabitantaceae</taxon>
        <taxon>Jatrophihabitans</taxon>
    </lineage>
</organism>
<dbReference type="Proteomes" id="UP000186132">
    <property type="component" value="Unassembled WGS sequence"/>
</dbReference>
<keyword evidence="2" id="KW-0560">Oxidoreductase</keyword>
<reference evidence="4 5" key="1">
    <citation type="submission" date="2016-11" db="EMBL/GenBank/DDBJ databases">
        <authorList>
            <person name="Jaros S."/>
            <person name="Januszkiewicz K."/>
            <person name="Wedrychowicz H."/>
        </authorList>
    </citation>
    <scope>NUCLEOTIDE SEQUENCE [LARGE SCALE GENOMIC DNA]</scope>
    <source>
        <strain evidence="4 5">DSM 45627</strain>
    </source>
</reference>
<dbReference type="SUPFAM" id="SSF53720">
    <property type="entry name" value="ALDH-like"/>
    <property type="match status" value="1"/>
</dbReference>
<dbReference type="EMBL" id="FQVU01000004">
    <property type="protein sequence ID" value="SHH07237.1"/>
    <property type="molecule type" value="Genomic_DNA"/>
</dbReference>
<dbReference type="InterPro" id="IPR016161">
    <property type="entry name" value="Ald_DH/histidinol_DH"/>
</dbReference>
<dbReference type="InterPro" id="IPR016160">
    <property type="entry name" value="Ald_DH_CS_CYS"/>
</dbReference>
<gene>
    <name evidence="4" type="ORF">SAMN05443575_3248</name>
</gene>
<dbReference type="GO" id="GO:0004777">
    <property type="term" value="F:succinate-semialdehyde dehydrogenase (NAD+) activity"/>
    <property type="evidence" value="ECO:0007669"/>
    <property type="project" value="TreeGrafter"/>
</dbReference>
<dbReference type="PANTHER" id="PTHR43353:SF5">
    <property type="entry name" value="SUCCINATE-SEMIALDEHYDE DEHYDROGENASE, MITOCHONDRIAL"/>
    <property type="match status" value="1"/>
</dbReference>
<dbReference type="InterPro" id="IPR015590">
    <property type="entry name" value="Aldehyde_DH_dom"/>
</dbReference>
<dbReference type="AlphaFoldDB" id="A0A1M5PZ02"/>
<dbReference type="RefSeq" id="WP_084181250.1">
    <property type="nucleotide sequence ID" value="NZ_FQVU01000004.1"/>
</dbReference>
<sequence>MGNDSGSDSGVDDGIHDIASVIKEFADQPIWYGGQRHPGEAPAIAVRNPANEDVLSDLASASTEQVDAALAAARDAQYAWNRSGPSARSTLLHDMAKVLRDNAEVLAEVVMAESGKTWEMSHADVEVGAVMLDLNAEWALRIEGEILPSDTPTEEITIRREPLGVVVAICPWNWALTIACRKIGPALVTGNTVVVKPSEVPPLSTVLAMKLWHENLEIPPGVLNLVTGGGEVGKALVTNPISAMVSFTGHRDTGKRIMETASGTLTRVALELGSKAPAIVLKDADLDKAVPTLVQSRFWCAGEFCNATERILVERPIVDEFIKRYTAAVSELKVGDPRENPDFGPLANGAHYEKVDGAVQKARSEGATVATGGGRPEGADFEKGYWYAPTVITDVTEDMSIMRDETFGPVVPVLAVDSAEHAIEIANSSRYGLAAYLWTSSYASAMTVSRDLEVGEVFINRGSGEALHAHHGGHKESGYGGEDGKHGMVKYTQLKVVYHNW</sequence>
<dbReference type="Pfam" id="PF00171">
    <property type="entry name" value="Aldedh"/>
    <property type="match status" value="1"/>
</dbReference>
<keyword evidence="5" id="KW-1185">Reference proteome</keyword>
<dbReference type="InterPro" id="IPR016163">
    <property type="entry name" value="Ald_DH_C"/>
</dbReference>
<dbReference type="STRING" id="1206085.SAMN05443575_3248"/>
<proteinExistence type="inferred from homology"/>
<dbReference type="InterPro" id="IPR050740">
    <property type="entry name" value="Aldehyde_DH_Superfamily"/>
</dbReference>
<accession>A0A1M5PZ02</accession>
<protein>
    <submittedName>
        <fullName evidence="4">Lactaldehyde dehydrogenase / glycolaldehyde dehydrogenase</fullName>
    </submittedName>
</protein>
<dbReference type="FunFam" id="3.40.309.10:FF:000009">
    <property type="entry name" value="Aldehyde dehydrogenase A"/>
    <property type="match status" value="1"/>
</dbReference>
<dbReference type="GO" id="GO:0009450">
    <property type="term" value="P:gamma-aminobutyric acid catabolic process"/>
    <property type="evidence" value="ECO:0007669"/>
    <property type="project" value="TreeGrafter"/>
</dbReference>
<comment type="similarity">
    <text evidence="1">Belongs to the aldehyde dehydrogenase family.</text>
</comment>
<feature type="domain" description="Aldehyde dehydrogenase" evidence="3">
    <location>
        <begin position="42"/>
        <end position="497"/>
    </location>
</feature>
<evidence type="ECO:0000256" key="2">
    <source>
        <dbReference type="ARBA" id="ARBA00023002"/>
    </source>
</evidence>
<evidence type="ECO:0000313" key="5">
    <source>
        <dbReference type="Proteomes" id="UP000186132"/>
    </source>
</evidence>
<dbReference type="Gene3D" id="3.40.309.10">
    <property type="entry name" value="Aldehyde Dehydrogenase, Chain A, domain 2"/>
    <property type="match status" value="1"/>
</dbReference>
<evidence type="ECO:0000313" key="4">
    <source>
        <dbReference type="EMBL" id="SHH07237.1"/>
    </source>
</evidence>